<dbReference type="InterPro" id="IPR003018">
    <property type="entry name" value="GAF"/>
</dbReference>
<organism evidence="6 7">
    <name type="scientific">Aciduliprofundum boonei (strain DSM 19572 / T469)</name>
    <dbReference type="NCBI Taxonomy" id="439481"/>
    <lineage>
        <taxon>Archaea</taxon>
        <taxon>Methanobacteriati</taxon>
        <taxon>Thermoplasmatota</taxon>
        <taxon>DHVE2 group</taxon>
        <taxon>Candidatus Aciduliprofundum</taxon>
    </lineage>
</organism>
<dbReference type="InterPro" id="IPR000700">
    <property type="entry name" value="PAS-assoc_C"/>
</dbReference>
<dbReference type="STRING" id="439481.Aboo_0497"/>
<dbReference type="InterPro" id="IPR013767">
    <property type="entry name" value="PAS_fold"/>
</dbReference>
<evidence type="ECO:0000256" key="3">
    <source>
        <dbReference type="ARBA" id="ARBA00022553"/>
    </source>
</evidence>
<dbReference type="Gene3D" id="3.30.450.20">
    <property type="entry name" value="PAS domain"/>
    <property type="match status" value="3"/>
</dbReference>
<dbReference type="SUPFAM" id="SSF55785">
    <property type="entry name" value="PYP-like sensor domain (PAS domain)"/>
    <property type="match status" value="3"/>
</dbReference>
<dbReference type="eggNOG" id="arCOG06712">
    <property type="taxonomic scope" value="Archaea"/>
</dbReference>
<comment type="catalytic activity">
    <reaction evidence="1">
        <text>ATP + protein L-histidine = ADP + protein N-phospho-L-histidine.</text>
        <dbReference type="EC" id="2.7.13.3"/>
    </reaction>
</comment>
<dbReference type="InterPro" id="IPR005467">
    <property type="entry name" value="His_kinase_dom"/>
</dbReference>
<dbReference type="eggNOG" id="arCOG06408">
    <property type="taxonomic scope" value="Archaea"/>
</dbReference>
<evidence type="ECO:0000313" key="7">
    <source>
        <dbReference type="Proteomes" id="UP000001400"/>
    </source>
</evidence>
<dbReference type="InterPro" id="IPR000014">
    <property type="entry name" value="PAS"/>
</dbReference>
<dbReference type="Pfam" id="PF00989">
    <property type="entry name" value="PAS"/>
    <property type="match status" value="1"/>
</dbReference>
<dbReference type="InterPro" id="IPR003661">
    <property type="entry name" value="HisK_dim/P_dom"/>
</dbReference>
<dbReference type="Pfam" id="PF13185">
    <property type="entry name" value="GAF_2"/>
    <property type="match status" value="2"/>
</dbReference>
<proteinExistence type="predicted"/>
<dbReference type="GO" id="GO:0000155">
    <property type="term" value="F:phosphorelay sensor kinase activity"/>
    <property type="evidence" value="ECO:0007669"/>
    <property type="project" value="InterPro"/>
</dbReference>
<dbReference type="InterPro" id="IPR035965">
    <property type="entry name" value="PAS-like_dom_sf"/>
</dbReference>
<dbReference type="InterPro" id="IPR036097">
    <property type="entry name" value="HisK_dim/P_sf"/>
</dbReference>
<dbReference type="PRINTS" id="PR00344">
    <property type="entry name" value="BCTRLSENSOR"/>
</dbReference>
<dbReference type="Pfam" id="PF00512">
    <property type="entry name" value="HisKA"/>
    <property type="match status" value="1"/>
</dbReference>
<name>B5IA56_ACIB4</name>
<reference evidence="6" key="1">
    <citation type="submission" date="2010-02" db="EMBL/GenBank/DDBJ databases">
        <title>Complete sequence of Aciduliprofundum boonei T469.</title>
        <authorList>
            <consortium name="US DOE Joint Genome Institute"/>
            <person name="Lucas S."/>
            <person name="Copeland A."/>
            <person name="Lapidus A."/>
            <person name="Cheng J.-F."/>
            <person name="Bruce D."/>
            <person name="Goodwin L."/>
            <person name="Pitluck S."/>
            <person name="Saunders E."/>
            <person name="Detter J.C."/>
            <person name="Han C."/>
            <person name="Tapia R."/>
            <person name="Land M."/>
            <person name="Hauser L."/>
            <person name="Kyrpides N."/>
            <person name="Mikhailova N."/>
            <person name="Flores G."/>
            <person name="Reysenbach A.-L."/>
            <person name="Woyke T."/>
        </authorList>
    </citation>
    <scope>NUCLEOTIDE SEQUENCE</scope>
    <source>
        <strain evidence="6">T469</strain>
    </source>
</reference>
<gene>
    <name evidence="6" type="ordered locus">Aboo_0497</name>
</gene>
<dbReference type="PANTHER" id="PTHR43304:SF1">
    <property type="entry name" value="PAC DOMAIN-CONTAINING PROTEIN"/>
    <property type="match status" value="1"/>
</dbReference>
<dbReference type="PROSITE" id="PS50113">
    <property type="entry name" value="PAC"/>
    <property type="match status" value="2"/>
</dbReference>
<dbReference type="HOGENOM" id="CLU_272943_0_0_2"/>
<dbReference type="NCBIfam" id="TIGR00229">
    <property type="entry name" value="sensory_box"/>
    <property type="match status" value="3"/>
</dbReference>
<keyword evidence="5 6" id="KW-0418">Kinase</keyword>
<dbReference type="eggNOG" id="arCOG05374">
    <property type="taxonomic scope" value="Archaea"/>
</dbReference>
<dbReference type="SMART" id="SM00388">
    <property type="entry name" value="HisKA"/>
    <property type="match status" value="1"/>
</dbReference>
<dbReference type="PROSITE" id="PS50109">
    <property type="entry name" value="HIS_KIN"/>
    <property type="match status" value="1"/>
</dbReference>
<dbReference type="Proteomes" id="UP000001400">
    <property type="component" value="Chromosome"/>
</dbReference>
<evidence type="ECO:0000256" key="2">
    <source>
        <dbReference type="ARBA" id="ARBA00012438"/>
    </source>
</evidence>
<dbReference type="InterPro" id="IPR029016">
    <property type="entry name" value="GAF-like_dom_sf"/>
</dbReference>
<dbReference type="CDD" id="cd00082">
    <property type="entry name" value="HisKA"/>
    <property type="match status" value="1"/>
</dbReference>
<dbReference type="SMART" id="SM00091">
    <property type="entry name" value="PAS"/>
    <property type="match status" value="4"/>
</dbReference>
<keyword evidence="4" id="KW-0808">Transferase</keyword>
<dbReference type="CDD" id="cd00075">
    <property type="entry name" value="HATPase"/>
    <property type="match status" value="1"/>
</dbReference>
<dbReference type="Gene3D" id="3.30.450.40">
    <property type="match status" value="3"/>
</dbReference>
<dbReference type="Pfam" id="PF13426">
    <property type="entry name" value="PAS_9"/>
    <property type="match status" value="2"/>
</dbReference>
<dbReference type="PROSITE" id="PS50112">
    <property type="entry name" value="PAS"/>
    <property type="match status" value="3"/>
</dbReference>
<dbReference type="SMART" id="SM00065">
    <property type="entry name" value="GAF"/>
    <property type="match status" value="3"/>
</dbReference>
<dbReference type="CDD" id="cd00130">
    <property type="entry name" value="PAS"/>
    <property type="match status" value="3"/>
</dbReference>
<dbReference type="eggNOG" id="arCOG06192">
    <property type="taxonomic scope" value="Archaea"/>
</dbReference>
<dbReference type="KEGG" id="abi:Aboo_0497"/>
<evidence type="ECO:0000256" key="1">
    <source>
        <dbReference type="ARBA" id="ARBA00000085"/>
    </source>
</evidence>
<dbReference type="eggNOG" id="arCOG02369">
    <property type="taxonomic scope" value="Archaea"/>
</dbReference>
<dbReference type="GO" id="GO:0006355">
    <property type="term" value="P:regulation of DNA-templated transcription"/>
    <property type="evidence" value="ECO:0007669"/>
    <property type="project" value="InterPro"/>
</dbReference>
<dbReference type="InterPro" id="IPR001610">
    <property type="entry name" value="PAC"/>
</dbReference>
<dbReference type="Gene3D" id="1.10.287.130">
    <property type="match status" value="1"/>
</dbReference>
<dbReference type="Pfam" id="PF01590">
    <property type="entry name" value="GAF"/>
    <property type="match status" value="1"/>
</dbReference>
<evidence type="ECO:0000256" key="4">
    <source>
        <dbReference type="ARBA" id="ARBA00022679"/>
    </source>
</evidence>
<evidence type="ECO:0000256" key="5">
    <source>
        <dbReference type="ARBA" id="ARBA00022777"/>
    </source>
</evidence>
<protein>
    <recommendedName>
        <fullName evidence="2">histidine kinase</fullName>
        <ecNumber evidence="2">2.7.13.3</ecNumber>
    </recommendedName>
</protein>
<dbReference type="OrthoDB" id="3369at2157"/>
<dbReference type="Pfam" id="PF02518">
    <property type="entry name" value="HATPase_c"/>
    <property type="match status" value="1"/>
</dbReference>
<dbReference type="SMART" id="SM00086">
    <property type="entry name" value="PAC"/>
    <property type="match status" value="3"/>
</dbReference>
<dbReference type="SUPFAM" id="SSF47384">
    <property type="entry name" value="Homodimeric domain of signal transducing histidine kinase"/>
    <property type="match status" value="1"/>
</dbReference>
<dbReference type="AlphaFoldDB" id="B5IA56"/>
<dbReference type="GeneID" id="8827442"/>
<dbReference type="SUPFAM" id="SSF55874">
    <property type="entry name" value="ATPase domain of HSP90 chaperone/DNA topoisomerase II/histidine kinase"/>
    <property type="match status" value="1"/>
</dbReference>
<dbReference type="Gene3D" id="3.30.565.10">
    <property type="entry name" value="Histidine kinase-like ATPase, C-terminal domain"/>
    <property type="match status" value="1"/>
</dbReference>
<keyword evidence="3" id="KW-0597">Phosphoprotein</keyword>
<dbReference type="EC" id="2.7.13.3" evidence="2"/>
<dbReference type="InterPro" id="IPR036890">
    <property type="entry name" value="HATPase_C_sf"/>
</dbReference>
<dbReference type="EMBL" id="CP001941">
    <property type="protein sequence ID" value="ADD08308.1"/>
    <property type="molecule type" value="Genomic_DNA"/>
</dbReference>
<dbReference type="SUPFAM" id="SSF55781">
    <property type="entry name" value="GAF domain-like"/>
    <property type="match status" value="3"/>
</dbReference>
<keyword evidence="7" id="KW-1185">Reference proteome</keyword>
<dbReference type="InterPro" id="IPR004358">
    <property type="entry name" value="Sig_transdc_His_kin-like_C"/>
</dbReference>
<dbReference type="RefSeq" id="WP_008082111.1">
    <property type="nucleotide sequence ID" value="NC_013926.1"/>
</dbReference>
<accession>B5IA56</accession>
<dbReference type="PANTHER" id="PTHR43304">
    <property type="entry name" value="PHYTOCHROME-LIKE PROTEIN CPH1"/>
    <property type="match status" value="1"/>
</dbReference>
<evidence type="ECO:0000313" key="6">
    <source>
        <dbReference type="EMBL" id="ADD08308.1"/>
    </source>
</evidence>
<dbReference type="InterPro" id="IPR003594">
    <property type="entry name" value="HATPase_dom"/>
</dbReference>
<sequence length="1181" mass="134285">MDKDLIPDSPNMGIIAIDENLDILKYNEVAKELIPDISIGDNFLDYVENANELNKGLKDLISGEIESLNKSINLKNSKSSEIYAFCVKGIVFIQMRGAQSQKDEIKGHSNILKLIYDFVLNTAKLRRKEDFFMETYKNLKKLLKFNSFAISLVNKDKKSFTVVFSYEEGKRLPKRTYNLDPHGSLTGWVIYNKKMLYIKNVKKEKLPSKTHQVGHTISSWLGIPLIHRGEVLGALVICGFEPEAFNKDDVKLLKTLAAYISLILKNVLLYEEIKENRDMLENIINSSLIGIVINDLNENILFTNKRFAELLGYSPQELIGKNIKLITTPKSFKEIKERTKRRLKGLSDLYETQLVRKDGKIIDVIVSASPLRDSSGKITSSIGIIGDISERKMWENEIRRHNKLLSSLYRISLKMGGFPEPREMFEIIYNELKNVFNFHWLAISFYDKDKDIISFQMIKSEEKEIENFTVKCDPATSITARVIKTKGPFITGNILRDLSPDSYQIAGPPDVVDFSNVIVPIIYENDVLGTIGMAAKEKNAYDEYTVEYLRTLASSLGIFIANYNLYKEIKRTKETLENLINTTLVGIIIEDMNGKLSFVNDRFAKMLGYNVEDLLGKRIEGFATPESREVMLKKGKLRRMGISDSYEAQFVKNNGEIVDVLINASPLKDENGKLLGIVGVISDITERKNLERKIREEWEKYKTLMENLLVGIVIVRDGKVIFANNVIADLLKYKREEAIGENFLKFIHPDMRDYLWDLYQRRLKGLSAPNSYIVKFVDSQGNPVWTIIRSSVIDWEGERAVIVSIQDITRIKNMEEKLLALVKTFEKIKLSHSKDEIYELAINALTSILNLKIVVIAEVSGNKIIPAKWKGVTPPQSMDLYSKNSIVGWVTKNNKPYYTPDASKDPLYLRVNPETKSKYATPISSNHTFFGILNVESDKIDGISEDDRLLIDLMASHIAVAIAGLKYHKELEDAKNLQELMLHIVSHDLKNPLAVLHGYLELMNEEGPNEYIPTMIKAVQEAEDIIEKARLFSRLGNKKIDMKKEIMNLKELIEDSVELIKQKYSQGKIILNVPSYHIQALPIIKEVFVNILDNAFKYGASKVTIAGKIFEGSMEIRIADDGPGIPVSKRDIIFKPFERLASGKGSGLGLAIVKMIMELHKGEVKIENNVPKGTVFILRFP</sequence>
<dbReference type="SMART" id="SM00387">
    <property type="entry name" value="HATPase_c"/>
    <property type="match status" value="1"/>
</dbReference>
<dbReference type="InterPro" id="IPR052162">
    <property type="entry name" value="Sensor_kinase/Photoreceptor"/>
</dbReference>